<accession>A0A7S3A494</accession>
<evidence type="ECO:0000313" key="2">
    <source>
        <dbReference type="EMBL" id="CAE0061198.1"/>
    </source>
</evidence>
<feature type="region of interest" description="Disordered" evidence="1">
    <location>
        <begin position="114"/>
        <end position="133"/>
    </location>
</feature>
<gene>
    <name evidence="2" type="ORF">RMAR00112_LOCUS29264</name>
</gene>
<dbReference type="EMBL" id="HBHW01038107">
    <property type="protein sequence ID" value="CAE0061198.1"/>
    <property type="molecule type" value="Transcribed_RNA"/>
</dbReference>
<organism evidence="2">
    <name type="scientific">Rhodosorus marinus</name>
    <dbReference type="NCBI Taxonomy" id="101924"/>
    <lineage>
        <taxon>Eukaryota</taxon>
        <taxon>Rhodophyta</taxon>
        <taxon>Stylonematophyceae</taxon>
        <taxon>Stylonematales</taxon>
        <taxon>Stylonemataceae</taxon>
        <taxon>Rhodosorus</taxon>
    </lineage>
</organism>
<dbReference type="AlphaFoldDB" id="A0A7S3A494"/>
<proteinExistence type="predicted"/>
<sequence>MRSCRRQGMMIAGRILKARGHVVWSAGSFRHAHTEWAGRAGKLVGYITKEDRKELLRLHFSNPEKYSPDYLAEISHCPLPNIRGMIKLAYVEKAIRSCVERPYLWNIVKKSDTKDGGDKLPSGPDTGTETSEEISNDIVEAEAAGAGERQAAKKTSKVSKKLKREAVEEVGEAKEESKEADEFMYTEFSHLEKLLVGKLHTIPEGIADVERAFEALKQPQPFVPKPRTELTQVMSPNYAFHNPLEGETERGEIKKVAPTLFRKLARQRTVAGLKRGAEKILEMSVNNDILRGEPNPSLRKPAKIVFMDMSDGVKPEDAHVWTYELGKKESRKATERERERLVLFRMKRFRPKEL</sequence>
<reference evidence="2" key="1">
    <citation type="submission" date="2021-01" db="EMBL/GenBank/DDBJ databases">
        <authorList>
            <person name="Corre E."/>
            <person name="Pelletier E."/>
            <person name="Niang G."/>
            <person name="Scheremetjew M."/>
            <person name="Finn R."/>
            <person name="Kale V."/>
            <person name="Holt S."/>
            <person name="Cochrane G."/>
            <person name="Meng A."/>
            <person name="Brown T."/>
            <person name="Cohen L."/>
        </authorList>
    </citation>
    <scope>NUCLEOTIDE SEQUENCE</scope>
    <source>
        <strain evidence="2">CCMP 769</strain>
    </source>
</reference>
<name>A0A7S3A494_9RHOD</name>
<protein>
    <submittedName>
        <fullName evidence="2">Uncharacterized protein</fullName>
    </submittedName>
</protein>
<evidence type="ECO:0000256" key="1">
    <source>
        <dbReference type="SAM" id="MobiDB-lite"/>
    </source>
</evidence>